<protein>
    <submittedName>
        <fullName evidence="1">DNA repair exonuclease SbcCD nuclease subunit</fullName>
    </submittedName>
</protein>
<evidence type="ECO:0000313" key="1">
    <source>
        <dbReference type="EMBL" id="AUM59643.1"/>
    </source>
</evidence>
<reference evidence="2" key="1">
    <citation type="submission" date="2017-11" db="EMBL/GenBank/DDBJ databases">
        <title>Genome sequence and characterization of the novel virulent phage PMBT3 infecting Pseudomonas sp.</title>
        <authorList>
            <person name="Koberg S."/>
            <person name="Brinks E."/>
            <person name="Heller K.J."/>
            <person name="Neve H."/>
            <person name="Franz C.M.A.P."/>
        </authorList>
    </citation>
    <scope>NUCLEOTIDE SEQUENCE [LARGE SCALE GENOMIC DNA]</scope>
</reference>
<name>A0A2I6PHX1_9CAUD</name>
<dbReference type="InterPro" id="IPR029052">
    <property type="entry name" value="Metallo-depent_PP-like"/>
</dbReference>
<dbReference type="KEGG" id="vg:54986982"/>
<dbReference type="GO" id="GO:0004527">
    <property type="term" value="F:exonuclease activity"/>
    <property type="evidence" value="ECO:0007669"/>
    <property type="project" value="UniProtKB-KW"/>
</dbReference>
<sequence length="357" mass="40016">MKNITIFTDPHLGTARQAHTTRESSAALQMSLYWQAMSIVNNRDYPKVCVGDLLDKSTNNEVIIGQAHDVAKECEWVLAGNHDETNREGTLSTLRLLKQQGLDIIATPDLTNPYFEARESLYMVPHHASQEVFEQAMRNAAEHAAANRDGLASYLFLHCNYDFNLATEDNTLNLRRELAKELIAAFDFIFIGHEHNGSVDLGGQVVVLGNTHPTSFHDIGDKYIYHLELETATLTKELVWAAATHYREIKIGGEIPDLEGVQFVDVTGTDSVANAVEVSEFIREVWKASYYQPEGEPGYVTEMFAVRNKVDIKDSLQDVDTEFNEVIVEDLQTRISKDLAGTDLLPLFNDLVKKVTA</sequence>
<keyword evidence="2" id="KW-1185">Reference proteome</keyword>
<evidence type="ECO:0000313" key="2">
    <source>
        <dbReference type="Proteomes" id="UP000240704"/>
    </source>
</evidence>
<organism evidence="1 2">
    <name type="scientific">Pseudomonas phage PMBT3</name>
    <dbReference type="NCBI Taxonomy" id="2059856"/>
    <lineage>
        <taxon>Viruses</taxon>
        <taxon>Duplodnaviria</taxon>
        <taxon>Heunggongvirae</taxon>
        <taxon>Uroviricota</taxon>
        <taxon>Caudoviricetes</taxon>
        <taxon>Maxrubnervirus</taxon>
        <taxon>Maxrubnervirus PMBT3</taxon>
    </lineage>
</organism>
<dbReference type="Gene3D" id="3.60.21.10">
    <property type="match status" value="1"/>
</dbReference>
<dbReference type="SUPFAM" id="SSF56300">
    <property type="entry name" value="Metallo-dependent phosphatases"/>
    <property type="match status" value="1"/>
</dbReference>
<dbReference type="Proteomes" id="UP000240704">
    <property type="component" value="Segment"/>
</dbReference>
<keyword evidence="1" id="KW-0269">Exonuclease</keyword>
<dbReference type="GeneID" id="54986982"/>
<dbReference type="EMBL" id="MG596799">
    <property type="protein sequence ID" value="AUM59643.1"/>
    <property type="molecule type" value="Genomic_DNA"/>
</dbReference>
<keyword evidence="1" id="KW-0378">Hydrolase</keyword>
<accession>A0A2I6PHX1</accession>
<proteinExistence type="predicted"/>
<keyword evidence="1" id="KW-0540">Nuclease</keyword>
<dbReference type="RefSeq" id="YP_009796592.1">
    <property type="nucleotide sequence ID" value="NC_047902.1"/>
</dbReference>